<reference evidence="2" key="2">
    <citation type="submission" date="2020-09" db="EMBL/GenBank/DDBJ databases">
        <authorList>
            <person name="Sun Q."/>
            <person name="Zhou Y."/>
        </authorList>
    </citation>
    <scope>NUCLEOTIDE SEQUENCE</scope>
    <source>
        <strain evidence="2">CGMCC 1.15958</strain>
    </source>
</reference>
<keyword evidence="3" id="KW-1185">Reference proteome</keyword>
<dbReference type="InterPro" id="IPR009061">
    <property type="entry name" value="DNA-bd_dom_put_sf"/>
</dbReference>
<dbReference type="GO" id="GO:0006355">
    <property type="term" value="P:regulation of DNA-templated transcription"/>
    <property type="evidence" value="ECO:0007669"/>
    <property type="project" value="InterPro"/>
</dbReference>
<dbReference type="SUPFAM" id="SSF46955">
    <property type="entry name" value="Putative DNA-binding domain"/>
    <property type="match status" value="1"/>
</dbReference>
<comment type="caution">
    <text evidence="2">The sequence shown here is derived from an EMBL/GenBank/DDBJ whole genome shotgun (WGS) entry which is preliminary data.</text>
</comment>
<dbReference type="PROSITE" id="PS50937">
    <property type="entry name" value="HTH_MERR_2"/>
    <property type="match status" value="1"/>
</dbReference>
<reference evidence="2" key="1">
    <citation type="journal article" date="2014" name="Int. J. Syst. Evol. Microbiol.">
        <title>Complete genome sequence of Corynebacterium casei LMG S-19264T (=DSM 44701T), isolated from a smear-ripened cheese.</title>
        <authorList>
            <consortium name="US DOE Joint Genome Institute (JGI-PGF)"/>
            <person name="Walter F."/>
            <person name="Albersmeier A."/>
            <person name="Kalinowski J."/>
            <person name="Ruckert C."/>
        </authorList>
    </citation>
    <scope>NUCLEOTIDE SEQUENCE</scope>
    <source>
        <strain evidence="2">CGMCC 1.15958</strain>
    </source>
</reference>
<gene>
    <name evidence="2" type="ORF">GCM10011514_23070</name>
</gene>
<organism evidence="2 3">
    <name type="scientific">Emticicia aquatilis</name>
    <dbReference type="NCBI Taxonomy" id="1537369"/>
    <lineage>
        <taxon>Bacteria</taxon>
        <taxon>Pseudomonadati</taxon>
        <taxon>Bacteroidota</taxon>
        <taxon>Cytophagia</taxon>
        <taxon>Cytophagales</taxon>
        <taxon>Leadbetterellaceae</taxon>
        <taxon>Emticicia</taxon>
    </lineage>
</organism>
<protein>
    <recommendedName>
        <fullName evidence="1">HTH merR-type domain-containing protein</fullName>
    </recommendedName>
</protein>
<dbReference type="SMART" id="SM00422">
    <property type="entry name" value="HTH_MERR"/>
    <property type="match status" value="1"/>
</dbReference>
<dbReference type="Proteomes" id="UP000609064">
    <property type="component" value="Unassembled WGS sequence"/>
</dbReference>
<dbReference type="GO" id="GO:0003677">
    <property type="term" value="F:DNA binding"/>
    <property type="evidence" value="ECO:0007669"/>
    <property type="project" value="InterPro"/>
</dbReference>
<evidence type="ECO:0000259" key="1">
    <source>
        <dbReference type="PROSITE" id="PS50937"/>
    </source>
</evidence>
<dbReference type="AlphaFoldDB" id="A0A916YRM0"/>
<feature type="domain" description="HTH merR-type" evidence="1">
    <location>
        <begin position="5"/>
        <end position="28"/>
    </location>
</feature>
<accession>A0A916YRM0</accession>
<dbReference type="EMBL" id="BMKK01000004">
    <property type="protein sequence ID" value="GGD58443.1"/>
    <property type="molecule type" value="Genomic_DNA"/>
</dbReference>
<dbReference type="Pfam" id="PF13411">
    <property type="entry name" value="MerR_1"/>
    <property type="match status" value="1"/>
</dbReference>
<sequence length="102" mass="11907">MTKLYYSTSEVAEMLDVNVSRIRFYEKKFNLRFKRNGQDRQITQKDIDILRDIILNADKGGLTLKGVKRKISKKSDENKTKNALRAKLLTIRAFLVQTLEDV</sequence>
<evidence type="ECO:0000313" key="3">
    <source>
        <dbReference type="Proteomes" id="UP000609064"/>
    </source>
</evidence>
<dbReference type="Gene3D" id="1.10.1660.10">
    <property type="match status" value="1"/>
</dbReference>
<name>A0A916YRM0_9BACT</name>
<evidence type="ECO:0000313" key="2">
    <source>
        <dbReference type="EMBL" id="GGD58443.1"/>
    </source>
</evidence>
<proteinExistence type="predicted"/>
<dbReference type="InterPro" id="IPR000551">
    <property type="entry name" value="MerR-type_HTH_dom"/>
</dbReference>
<dbReference type="RefSeq" id="WP_188766236.1">
    <property type="nucleotide sequence ID" value="NZ_BMKK01000004.1"/>
</dbReference>